<name>A0A2J9VKR5_VIBMI</name>
<keyword evidence="2" id="KW-1185">Reference proteome</keyword>
<evidence type="ECO:0008006" key="3">
    <source>
        <dbReference type="Google" id="ProtNLM"/>
    </source>
</evidence>
<dbReference type="InterPro" id="IPR044000">
    <property type="entry name" value="Phage_tube_2"/>
</dbReference>
<comment type="caution">
    <text evidence="1">The sequence shown here is derived from an EMBL/GenBank/DDBJ whole genome shotgun (WGS) entry which is preliminary data.</text>
</comment>
<dbReference type="Proteomes" id="UP000053748">
    <property type="component" value="Unassembled WGS sequence"/>
</dbReference>
<protein>
    <recommendedName>
        <fullName evidence="3">Phage tail protein</fullName>
    </recommendedName>
</protein>
<accession>A0A2J9VKR5</accession>
<dbReference type="AlphaFoldDB" id="A0A2J9VKR5"/>
<dbReference type="OrthoDB" id="6147138at2"/>
<sequence length="305" mass="33009">MSRKAKKKLIGFLLESTYGVDPVTAQTPLNFVLGREFSITPQAGESKTLDYDNGQLGNSPEIMTECYVDIEFGVDFAPGKTAGTAAPWADLTKGCLRQAVHDAVAAKTTYSIKGDATESLTLYFYQSGTLHKVTGARGSLSMNATAKNFPTLKFKFSGLHSIPSASAHPVPDFSNWVTPLKVGVENSAFTIDGTAHKMISLEYDQANSVSYQEYVGHEEVQINDFAPTATLVIEAPPLAIFDPFALAKAGSEHSLQFTNGPKGNQVGWLSSRVQFGRPSYGEQEGTQTYSIPLRLIGESDAFFNQ</sequence>
<dbReference type="RefSeq" id="WP_000087144.1">
    <property type="nucleotide sequence ID" value="NZ_CAWMSS010000002.1"/>
</dbReference>
<organism evidence="1 2">
    <name type="scientific">Vibrio mimicus</name>
    <dbReference type="NCBI Taxonomy" id="674"/>
    <lineage>
        <taxon>Bacteria</taxon>
        <taxon>Pseudomonadati</taxon>
        <taxon>Pseudomonadota</taxon>
        <taxon>Gammaproteobacteria</taxon>
        <taxon>Vibrionales</taxon>
        <taxon>Vibrionaceae</taxon>
        <taxon>Vibrio</taxon>
    </lineage>
</organism>
<proteinExistence type="predicted"/>
<gene>
    <name evidence="1" type="ORF">AL544_005210</name>
</gene>
<dbReference type="EMBL" id="LOSJ02000001">
    <property type="protein sequence ID" value="PNM64312.1"/>
    <property type="molecule type" value="Genomic_DNA"/>
</dbReference>
<dbReference type="Pfam" id="PF18906">
    <property type="entry name" value="Phage_tube_2"/>
    <property type="match status" value="1"/>
</dbReference>
<evidence type="ECO:0000313" key="1">
    <source>
        <dbReference type="EMBL" id="PNM64312.1"/>
    </source>
</evidence>
<reference evidence="1" key="1">
    <citation type="submission" date="2017-12" db="EMBL/GenBank/DDBJ databases">
        <title>FDA dAtabase for Regulatory Grade micrObial Sequences (FDA-ARGOS): Supporting development and validation of Infectious Disease Dx tests.</title>
        <authorList>
            <person name="Hoffmann M."/>
            <person name="Allard M."/>
            <person name="Evans P."/>
            <person name="Brown E."/>
            <person name="Tallon L.J."/>
            <person name="Sadzewicz L."/>
            <person name="Sengamalay N."/>
            <person name="Ott S."/>
            <person name="Godinez A."/>
            <person name="Nagaraj S."/>
            <person name="Vavikolanu K."/>
            <person name="Aluvathingal J."/>
            <person name="Nadendla S."/>
            <person name="Hobson J."/>
            <person name="Sichtig H."/>
        </authorList>
    </citation>
    <scope>NUCLEOTIDE SEQUENCE [LARGE SCALE GENOMIC DNA]</scope>
    <source>
        <strain evidence="1">FDAARGOS_113</strain>
    </source>
</reference>
<evidence type="ECO:0000313" key="2">
    <source>
        <dbReference type="Proteomes" id="UP000053748"/>
    </source>
</evidence>